<dbReference type="EMBL" id="RXLQ01000009">
    <property type="protein sequence ID" value="RSZ57557.1"/>
    <property type="molecule type" value="Genomic_DNA"/>
</dbReference>
<evidence type="ECO:0000256" key="1">
    <source>
        <dbReference type="SAM" id="SignalP"/>
    </source>
</evidence>
<accession>A0A430HJ60</accession>
<dbReference type="SUPFAM" id="SSF53850">
    <property type="entry name" value="Periplasmic binding protein-like II"/>
    <property type="match status" value="1"/>
</dbReference>
<feature type="signal peptide" evidence="1">
    <location>
        <begin position="1"/>
        <end position="28"/>
    </location>
</feature>
<organism evidence="2 3">
    <name type="scientific">Massilia atriviolacea</name>
    <dbReference type="NCBI Taxonomy" id="2495579"/>
    <lineage>
        <taxon>Bacteria</taxon>
        <taxon>Pseudomonadati</taxon>
        <taxon>Pseudomonadota</taxon>
        <taxon>Betaproteobacteria</taxon>
        <taxon>Burkholderiales</taxon>
        <taxon>Oxalobacteraceae</taxon>
        <taxon>Telluria group</taxon>
        <taxon>Massilia</taxon>
    </lineage>
</organism>
<evidence type="ECO:0000313" key="2">
    <source>
        <dbReference type="EMBL" id="RSZ57557.1"/>
    </source>
</evidence>
<dbReference type="RefSeq" id="WP_126075369.1">
    <property type="nucleotide sequence ID" value="NZ_CP051166.1"/>
</dbReference>
<sequence length="271" mass="29371">MSMLSTLRPHGALFLCTFLLSILPSAQAAAPAPPLLLRLCVDERPQLPFITPDGRGTAGELIRMAAGQSGMEVAFHGAPVSRCREEIRAGVADGFATAPYTPSLLGFMAFPMAGAEPDSARAIMVARAMVFRRKGSALDWDGRQFRERSLPVLLPFGAAMLLDRMQSLGVPHDDKGKTLEMNFSKLAAQRGDAAVGAEYAGMALLAQPRFAARLEMLPLPFSEQPYFLGVSSAYYSAHPAAMERMWDAVGRIRQSAAYREYYQKAVDGAAR</sequence>
<reference evidence="2 3" key="1">
    <citation type="submission" date="2018-12" db="EMBL/GenBank/DDBJ databases">
        <authorList>
            <person name="Yang E."/>
        </authorList>
    </citation>
    <scope>NUCLEOTIDE SEQUENCE [LARGE SCALE GENOMIC DNA]</scope>
    <source>
        <strain evidence="2 3">SOD</strain>
    </source>
</reference>
<comment type="caution">
    <text evidence="2">The sequence shown here is derived from an EMBL/GenBank/DDBJ whole genome shotgun (WGS) entry which is preliminary data.</text>
</comment>
<dbReference type="Proteomes" id="UP000278085">
    <property type="component" value="Unassembled WGS sequence"/>
</dbReference>
<feature type="chain" id="PRO_5019493483" description="Transporter substrate-binding domain-containing protein" evidence="1">
    <location>
        <begin position="29"/>
        <end position="271"/>
    </location>
</feature>
<dbReference type="AlphaFoldDB" id="A0A430HJ60"/>
<name>A0A430HJ60_9BURK</name>
<evidence type="ECO:0008006" key="4">
    <source>
        <dbReference type="Google" id="ProtNLM"/>
    </source>
</evidence>
<proteinExistence type="predicted"/>
<evidence type="ECO:0000313" key="3">
    <source>
        <dbReference type="Proteomes" id="UP000278085"/>
    </source>
</evidence>
<keyword evidence="3" id="KW-1185">Reference proteome</keyword>
<keyword evidence="1" id="KW-0732">Signal</keyword>
<gene>
    <name evidence="2" type="ORF">EJB06_17820</name>
</gene>
<protein>
    <recommendedName>
        <fullName evidence="4">Transporter substrate-binding domain-containing protein</fullName>
    </recommendedName>
</protein>
<dbReference type="OrthoDB" id="8759432at2"/>